<feature type="region of interest" description="Disordered" evidence="1">
    <location>
        <begin position="41"/>
        <end position="97"/>
    </location>
</feature>
<keyword evidence="4" id="KW-1185">Reference proteome</keyword>
<dbReference type="EMBL" id="VCDI01000001">
    <property type="protein sequence ID" value="TLU74610.1"/>
    <property type="molecule type" value="Genomic_DNA"/>
</dbReference>
<feature type="chain" id="PRO_5024441817" evidence="2">
    <location>
        <begin position="39"/>
        <end position="326"/>
    </location>
</feature>
<dbReference type="AlphaFoldDB" id="A0A5R9JAI4"/>
<dbReference type="SUPFAM" id="SSF111384">
    <property type="entry name" value="OmpH-like"/>
    <property type="match status" value="1"/>
</dbReference>
<dbReference type="Proteomes" id="UP000305654">
    <property type="component" value="Unassembled WGS sequence"/>
</dbReference>
<sequence>MLPASLPAVRNRARMGTRLALAATLAVPLLSVTVAAQAQSSGSGPGWFVPKSQQAAAGGPPGSVVRRHPSAGPVAGPGPNAMGEPDPQAQGAAQTPPVLPLPPIPALSEIPKGAAPPAAVIGVLSVPDVMRQSVAAQQVERTLGARRDKLNQDAQKEQASWRDLQQQIQNSKLSPEQLASRERALQQRVTAAQRDFRNRNRIIQEAAQVSLGQIERELVQVIRQVAGARGMNLVLHREQVALNINDFDITLQVSNQLNSTLSSVFIPADGVDPEELARSGSFPTTANPGPQPAPPPVSTVATTPVPAGAAHAGTASGAAPGPAVKK</sequence>
<accession>A0A5R9JAI4</accession>
<evidence type="ECO:0000256" key="1">
    <source>
        <dbReference type="SAM" id="MobiDB-lite"/>
    </source>
</evidence>
<gene>
    <name evidence="3" type="ORF">FE263_01090</name>
</gene>
<dbReference type="InterPro" id="IPR024930">
    <property type="entry name" value="Skp_dom_sf"/>
</dbReference>
<dbReference type="GO" id="GO:0051082">
    <property type="term" value="F:unfolded protein binding"/>
    <property type="evidence" value="ECO:0007669"/>
    <property type="project" value="InterPro"/>
</dbReference>
<organism evidence="3 4">
    <name type="scientific">Lichenicoccus roseus</name>
    <dbReference type="NCBI Taxonomy" id="2683649"/>
    <lineage>
        <taxon>Bacteria</taxon>
        <taxon>Pseudomonadati</taxon>
        <taxon>Pseudomonadota</taxon>
        <taxon>Alphaproteobacteria</taxon>
        <taxon>Acetobacterales</taxon>
        <taxon>Acetobacteraceae</taxon>
        <taxon>Lichenicoccus</taxon>
    </lineage>
</organism>
<dbReference type="SMART" id="SM00935">
    <property type="entry name" value="OmpH"/>
    <property type="match status" value="1"/>
</dbReference>
<evidence type="ECO:0000256" key="2">
    <source>
        <dbReference type="SAM" id="SignalP"/>
    </source>
</evidence>
<dbReference type="Gene3D" id="3.30.910.20">
    <property type="entry name" value="Skp domain"/>
    <property type="match status" value="1"/>
</dbReference>
<dbReference type="InterPro" id="IPR005632">
    <property type="entry name" value="Chaperone_Skp"/>
</dbReference>
<dbReference type="OrthoDB" id="7272587at2"/>
<dbReference type="Pfam" id="PF03938">
    <property type="entry name" value="OmpH"/>
    <property type="match status" value="1"/>
</dbReference>
<keyword evidence="2" id="KW-0732">Signal</keyword>
<evidence type="ECO:0000313" key="3">
    <source>
        <dbReference type="EMBL" id="TLU74610.1"/>
    </source>
</evidence>
<feature type="compositionally biased region" description="Low complexity" evidence="1">
    <location>
        <begin position="298"/>
        <end position="326"/>
    </location>
</feature>
<reference evidence="3 4" key="1">
    <citation type="submission" date="2019-05" db="EMBL/GenBank/DDBJ databases">
        <authorList>
            <person name="Pankratov T."/>
            <person name="Grouzdev D."/>
        </authorList>
    </citation>
    <scope>NUCLEOTIDE SEQUENCE [LARGE SCALE GENOMIC DNA]</scope>
    <source>
        <strain evidence="3 4">KEBCLARHB70R</strain>
    </source>
</reference>
<name>A0A5R9JAI4_9PROT</name>
<comment type="caution">
    <text evidence="3">The sequence shown here is derived from an EMBL/GenBank/DDBJ whole genome shotgun (WGS) entry which is preliminary data.</text>
</comment>
<evidence type="ECO:0000313" key="4">
    <source>
        <dbReference type="Proteomes" id="UP000305654"/>
    </source>
</evidence>
<proteinExistence type="predicted"/>
<feature type="region of interest" description="Disordered" evidence="1">
    <location>
        <begin position="275"/>
        <end position="326"/>
    </location>
</feature>
<protein>
    <submittedName>
        <fullName evidence="3">OmpH family outer membrane protein</fullName>
    </submittedName>
</protein>
<feature type="signal peptide" evidence="2">
    <location>
        <begin position="1"/>
        <end position="38"/>
    </location>
</feature>